<organism evidence="3 4">
    <name type="scientific">Phytophthora oleae</name>
    <dbReference type="NCBI Taxonomy" id="2107226"/>
    <lineage>
        <taxon>Eukaryota</taxon>
        <taxon>Sar</taxon>
        <taxon>Stramenopiles</taxon>
        <taxon>Oomycota</taxon>
        <taxon>Peronosporomycetes</taxon>
        <taxon>Peronosporales</taxon>
        <taxon>Peronosporaceae</taxon>
        <taxon>Phytophthora</taxon>
    </lineage>
</organism>
<protein>
    <recommendedName>
        <fullName evidence="5">SPRY domain-containing protein</fullName>
    </recommendedName>
</protein>
<keyword evidence="4" id="KW-1185">Reference proteome</keyword>
<proteinExistence type="predicted"/>
<reference evidence="3 4" key="1">
    <citation type="submission" date="2024-09" db="EMBL/GenBank/DDBJ databases">
        <title>Genome sequencing and assembly of Phytophthora oleae, isolate VK10A, causative agent of rot of olive drupes.</title>
        <authorList>
            <person name="Conti Taguali S."/>
            <person name="Riolo M."/>
            <person name="La Spada F."/>
            <person name="Cacciola S.O."/>
            <person name="Dionisio G."/>
        </authorList>
    </citation>
    <scope>NUCLEOTIDE SEQUENCE [LARGE SCALE GENOMIC DNA]</scope>
    <source>
        <strain evidence="3 4">VK10A</strain>
    </source>
</reference>
<dbReference type="AlphaFoldDB" id="A0ABD3G2B9"/>
<feature type="region of interest" description="Disordered" evidence="2">
    <location>
        <begin position="461"/>
        <end position="493"/>
    </location>
</feature>
<feature type="compositionally biased region" description="Basic and acidic residues" evidence="2">
    <location>
        <begin position="64"/>
        <end position="81"/>
    </location>
</feature>
<evidence type="ECO:0008006" key="5">
    <source>
        <dbReference type="Google" id="ProtNLM"/>
    </source>
</evidence>
<feature type="region of interest" description="Disordered" evidence="2">
    <location>
        <begin position="1"/>
        <end position="81"/>
    </location>
</feature>
<dbReference type="EMBL" id="JBIMZQ010000004">
    <property type="protein sequence ID" value="KAL3672071.1"/>
    <property type="molecule type" value="Genomic_DNA"/>
</dbReference>
<dbReference type="Proteomes" id="UP001632037">
    <property type="component" value="Unassembled WGS sequence"/>
</dbReference>
<feature type="compositionally biased region" description="Low complexity" evidence="2">
    <location>
        <begin position="26"/>
        <end position="45"/>
    </location>
</feature>
<name>A0ABD3G2B9_9STRA</name>
<accession>A0ABD3G2B9</accession>
<evidence type="ECO:0000256" key="2">
    <source>
        <dbReference type="SAM" id="MobiDB-lite"/>
    </source>
</evidence>
<gene>
    <name evidence="3" type="ORF">V7S43_002735</name>
</gene>
<sequence length="525" mass="57608">MADRDDAAALQALGESTSATDQSLRAPATATATGASGSAEGRTSGVLKLADEDSSAAAPNLPDEPCRDRVATRRTSSESTKELERAALYLELAQLRQTLTEEGDVEDVVHTGGDVAATVDDVDADTVAYRVIDVDEGTYRGQVQACEQDEWQPHGLGVLTTATGHTCCGQWRNGRQVSHGTRYSPTLQYEGDLTACHGVGVYTFGALFVGCWDISLAGHVVPHGLGALHSSTSTDIMSVDGWFHGLRCVYPCPSETCTLKVSTDLRSQPQPQRGLMLADEKLQYWRRYALTRALSTWTRLCCEFSTTHARRSRLLALHAQAQARLAEQRATSEDLERQKAVKSQDAAELLVLLAKSRDAHELRTQRRQLYAQRLAGAIKQRDLAGACVAKQDSAVKALEVELQGIAEQLKKARQAQEDCALYARELQLLKRQIENASVNLNAAWFAKKRQEISQREYMTLASLSPRSVPPTPMKKTPRRREDNDGNNSVPQSRDGIEQFICDVPDCKCGIPRDVFLRVAAVLNDE</sequence>
<dbReference type="SUPFAM" id="SSF82185">
    <property type="entry name" value="Histone H3 K4-specific methyltransferase SET7/9 N-terminal domain"/>
    <property type="match status" value="1"/>
</dbReference>
<feature type="compositionally biased region" description="Polar residues" evidence="2">
    <location>
        <begin position="14"/>
        <end position="23"/>
    </location>
</feature>
<keyword evidence="1" id="KW-0175">Coiled coil</keyword>
<evidence type="ECO:0000313" key="4">
    <source>
        <dbReference type="Proteomes" id="UP001632037"/>
    </source>
</evidence>
<evidence type="ECO:0000313" key="3">
    <source>
        <dbReference type="EMBL" id="KAL3672071.1"/>
    </source>
</evidence>
<evidence type="ECO:0000256" key="1">
    <source>
        <dbReference type="SAM" id="Coils"/>
    </source>
</evidence>
<feature type="coiled-coil region" evidence="1">
    <location>
        <begin position="395"/>
        <end position="439"/>
    </location>
</feature>
<comment type="caution">
    <text evidence="3">The sequence shown here is derived from an EMBL/GenBank/DDBJ whole genome shotgun (WGS) entry which is preliminary data.</text>
</comment>